<sequence>MARGLFIGLTESELLAIRDKAVTAITTGLNVVSYSDSGSSVSKQWALSPKEMLDEVGYALFQFDPQTYAAYARYSVINIRWDNRVY</sequence>
<dbReference type="EMBL" id="LR796908">
    <property type="protein sequence ID" value="CAB4174234.1"/>
    <property type="molecule type" value="Genomic_DNA"/>
</dbReference>
<dbReference type="EMBL" id="LR798421">
    <property type="protein sequence ID" value="CAB5230420.1"/>
    <property type="molecule type" value="Genomic_DNA"/>
</dbReference>
<dbReference type="EMBL" id="LR797189">
    <property type="protein sequence ID" value="CAB4192217.1"/>
    <property type="molecule type" value="Genomic_DNA"/>
</dbReference>
<name>A0A6J5RCX1_9CAUD</name>
<dbReference type="EMBL" id="LR796621">
    <property type="protein sequence ID" value="CAB4154898.1"/>
    <property type="molecule type" value="Genomic_DNA"/>
</dbReference>
<accession>A0A6J5RCX1</accession>
<organism evidence="3">
    <name type="scientific">uncultured Caudovirales phage</name>
    <dbReference type="NCBI Taxonomy" id="2100421"/>
    <lineage>
        <taxon>Viruses</taxon>
        <taxon>Duplodnaviria</taxon>
        <taxon>Heunggongvirae</taxon>
        <taxon>Uroviricota</taxon>
        <taxon>Caudoviricetes</taxon>
        <taxon>Peduoviridae</taxon>
        <taxon>Maltschvirus</taxon>
        <taxon>Maltschvirus maltsch</taxon>
    </lineage>
</organism>
<reference evidence="3" key="1">
    <citation type="submission" date="2020-05" db="EMBL/GenBank/DDBJ databases">
        <authorList>
            <person name="Chiriac C."/>
            <person name="Salcher M."/>
            <person name="Ghai R."/>
            <person name="Kavagutti S V."/>
        </authorList>
    </citation>
    <scope>NUCLEOTIDE SEQUENCE</scope>
</reference>
<evidence type="ECO:0000313" key="1">
    <source>
        <dbReference type="EMBL" id="CAB4154898.1"/>
    </source>
</evidence>
<evidence type="ECO:0000313" key="2">
    <source>
        <dbReference type="EMBL" id="CAB4174234.1"/>
    </source>
</evidence>
<evidence type="ECO:0000313" key="4">
    <source>
        <dbReference type="EMBL" id="CAB5230420.1"/>
    </source>
</evidence>
<proteinExistence type="predicted"/>
<protein>
    <submittedName>
        <fullName evidence="3">Uncharacterized protein</fullName>
    </submittedName>
</protein>
<gene>
    <name evidence="3" type="ORF">UFOVP1232_9</name>
    <name evidence="4" type="ORF">UFOVP1572_4</name>
    <name evidence="1" type="ORF">UFOVP644_43</name>
    <name evidence="2" type="ORF">UFOVP958_35</name>
</gene>
<evidence type="ECO:0000313" key="3">
    <source>
        <dbReference type="EMBL" id="CAB4192217.1"/>
    </source>
</evidence>